<dbReference type="InterPro" id="IPR026444">
    <property type="entry name" value="Secre_tail"/>
</dbReference>
<feature type="signal peptide" evidence="2">
    <location>
        <begin position="1"/>
        <end position="21"/>
    </location>
</feature>
<gene>
    <name evidence="5" type="ORF">SAMN05421738_10243</name>
</gene>
<dbReference type="Pfam" id="PF07581">
    <property type="entry name" value="Glug"/>
    <property type="match status" value="1"/>
</dbReference>
<dbReference type="EMBL" id="FOUZ01000002">
    <property type="protein sequence ID" value="SFM71548.1"/>
    <property type="molecule type" value="Genomic_DNA"/>
</dbReference>
<dbReference type="OrthoDB" id="9813840at2"/>
<dbReference type="Proteomes" id="UP000199149">
    <property type="component" value="Unassembled WGS sequence"/>
</dbReference>
<dbReference type="InterPro" id="IPR011493">
    <property type="entry name" value="GLUG"/>
</dbReference>
<evidence type="ECO:0000259" key="3">
    <source>
        <dbReference type="Pfam" id="PF07581"/>
    </source>
</evidence>
<feature type="domain" description="Secretion system C-terminal sorting" evidence="4">
    <location>
        <begin position="413"/>
        <end position="481"/>
    </location>
</feature>
<dbReference type="Pfam" id="PF18962">
    <property type="entry name" value="Por_Secre_tail"/>
    <property type="match status" value="1"/>
</dbReference>
<dbReference type="STRING" id="684065.SAMN05421738_10243"/>
<organism evidence="5 6">
    <name type="scientific">Algoriella xinjiangensis</name>
    <dbReference type="NCBI Taxonomy" id="684065"/>
    <lineage>
        <taxon>Bacteria</taxon>
        <taxon>Pseudomonadati</taxon>
        <taxon>Bacteroidota</taxon>
        <taxon>Flavobacteriia</taxon>
        <taxon>Flavobacteriales</taxon>
        <taxon>Weeksellaceae</taxon>
        <taxon>Algoriella</taxon>
    </lineage>
</organism>
<evidence type="ECO:0000259" key="4">
    <source>
        <dbReference type="Pfam" id="PF18962"/>
    </source>
</evidence>
<name>A0A1I4T465_9FLAO</name>
<keyword evidence="1 2" id="KW-0732">Signal</keyword>
<protein>
    <submittedName>
        <fullName evidence="5">Por secretion system C-terminal sorting domain-containing protein</fullName>
    </submittedName>
</protein>
<keyword evidence="6" id="KW-1185">Reference proteome</keyword>
<dbReference type="AlphaFoldDB" id="A0A1I4T465"/>
<reference evidence="6" key="1">
    <citation type="submission" date="2016-10" db="EMBL/GenBank/DDBJ databases">
        <authorList>
            <person name="Varghese N."/>
            <person name="Submissions S."/>
        </authorList>
    </citation>
    <scope>NUCLEOTIDE SEQUENCE [LARGE SCALE GENOMIC DNA]</scope>
    <source>
        <strain evidence="6">XJ109</strain>
    </source>
</reference>
<accession>A0A1I4T465</accession>
<evidence type="ECO:0000313" key="5">
    <source>
        <dbReference type="EMBL" id="SFM71548.1"/>
    </source>
</evidence>
<dbReference type="NCBIfam" id="TIGR04183">
    <property type="entry name" value="Por_Secre_tail"/>
    <property type="match status" value="1"/>
</dbReference>
<dbReference type="Gene3D" id="2.160.20.110">
    <property type="match status" value="1"/>
</dbReference>
<evidence type="ECO:0000256" key="1">
    <source>
        <dbReference type="ARBA" id="ARBA00022729"/>
    </source>
</evidence>
<evidence type="ECO:0000313" key="6">
    <source>
        <dbReference type="Proteomes" id="UP000199149"/>
    </source>
</evidence>
<proteinExistence type="predicted"/>
<feature type="domain" description="GLUG" evidence="3">
    <location>
        <begin position="224"/>
        <end position="249"/>
    </location>
</feature>
<evidence type="ECO:0000256" key="2">
    <source>
        <dbReference type="SAM" id="SignalP"/>
    </source>
</evidence>
<dbReference type="RefSeq" id="WP_092905970.1">
    <property type="nucleotide sequence ID" value="NZ_FOUZ01000002.1"/>
</dbReference>
<feature type="chain" id="PRO_5011601346" evidence="2">
    <location>
        <begin position="22"/>
        <end position="483"/>
    </location>
</feature>
<sequence>MKKTLFTILFAAFMSNIPLFGQTGKAPNFDESIVQTELTTKGTENFPTTSWLDNADVSWYNATATSFTLKTAEQLAGLAKLVYDGNDFSGKTIEITNDLDVGKHLWTPIGYGYQKPFSGNVLGNNHTVKNVYINRPTGDFVGFFGQAFKATFKDLKLDNVIIRAKDTAGCFVGNLSTNSRVENCHVTNAEIITTSYNVGGFAGSVLTDSFVTNSSFSGHVEGVNQIGGFTGNLWDKSTITNSFAKGTVVGNYIIGGFVGFTTMAFGANRTNIIKDSYSISDVEAYSERAGGFVGYAQYALITENVYTVSKVKSPATPGTFAGMVGNSQFINSHYDNTVSDIDAVGLYEFEEGTGITGNTTSTMKSATFINTLNASNSDKPWSIVNGLNNDYPVLKFQTLGTQDYVVQNINLEIYPTITDRLLKIKSNNEVLNYKIHDLNGRIVRNEKLQKNQQEIDVSTLSKGIYLITISTNKGFKTLKFIKK</sequence>